<dbReference type="InterPro" id="IPR029063">
    <property type="entry name" value="SAM-dependent_MTases_sf"/>
</dbReference>
<keyword evidence="4" id="KW-0808">Transferase</keyword>
<evidence type="ECO:0000256" key="1">
    <source>
        <dbReference type="ARBA" id="ARBA00009258"/>
    </source>
</evidence>
<comment type="caution">
    <text evidence="9">The sequence shown here is derived from an EMBL/GenBank/DDBJ whole genome shotgun (WGS) entry which is preliminary data.</text>
</comment>
<reference evidence="9" key="2">
    <citation type="submission" date="2021-01" db="EMBL/GenBank/DDBJ databases">
        <authorList>
            <person name="Schikora-Tamarit M.A."/>
        </authorList>
    </citation>
    <scope>NUCLEOTIDE SEQUENCE</scope>
    <source>
        <strain evidence="9">CBS6341</strain>
    </source>
</reference>
<accession>A0A9P8Q008</accession>
<dbReference type="InterPro" id="IPR050082">
    <property type="entry name" value="RNA_methyltr_RlmE"/>
</dbReference>
<proteinExistence type="inferred from homology"/>
<dbReference type="Gene3D" id="3.40.50.150">
    <property type="entry name" value="Vaccinia Virus protein VP39"/>
    <property type="match status" value="1"/>
</dbReference>
<evidence type="ECO:0000259" key="8">
    <source>
        <dbReference type="Pfam" id="PF01728"/>
    </source>
</evidence>
<feature type="domain" description="Ribosomal RNA methyltransferase FtsJ" evidence="8">
    <location>
        <begin position="50"/>
        <end position="302"/>
    </location>
</feature>
<dbReference type="Proteomes" id="UP000769528">
    <property type="component" value="Unassembled WGS sequence"/>
</dbReference>
<comment type="similarity">
    <text evidence="1">Belongs to the class I-like SAM-binding methyltransferase superfamily. RNA methyltransferase RlmE family.</text>
</comment>
<name>A0A9P8Q008_9ASCO</name>
<dbReference type="InterPro" id="IPR002877">
    <property type="entry name" value="RNA_MeTrfase_FtsJ_dom"/>
</dbReference>
<dbReference type="InterPro" id="IPR015507">
    <property type="entry name" value="rRNA-MeTfrase_E"/>
</dbReference>
<evidence type="ECO:0000256" key="6">
    <source>
        <dbReference type="ARBA" id="ARBA00041184"/>
    </source>
</evidence>
<dbReference type="PANTHER" id="PTHR10920:SF18">
    <property type="entry name" value="RRNA METHYLTRANSFERASE 2, MITOCHONDRIAL"/>
    <property type="match status" value="1"/>
</dbReference>
<keyword evidence="3" id="KW-0489">Methyltransferase</keyword>
<evidence type="ECO:0000256" key="3">
    <source>
        <dbReference type="ARBA" id="ARBA00022603"/>
    </source>
</evidence>
<keyword evidence="10" id="KW-1185">Reference proteome</keyword>
<dbReference type="HAMAP" id="MF_01547">
    <property type="entry name" value="RNA_methyltr_E"/>
    <property type="match status" value="1"/>
</dbReference>
<dbReference type="PIRSF" id="PIRSF005461">
    <property type="entry name" value="23S_rRNA_mtase"/>
    <property type="match status" value="1"/>
</dbReference>
<evidence type="ECO:0000256" key="4">
    <source>
        <dbReference type="ARBA" id="ARBA00022679"/>
    </source>
</evidence>
<dbReference type="PANTHER" id="PTHR10920">
    <property type="entry name" value="RIBOSOMAL RNA METHYLTRANSFERASE"/>
    <property type="match status" value="1"/>
</dbReference>
<keyword evidence="2" id="KW-0698">rRNA processing</keyword>
<organism evidence="9 10">
    <name type="scientific">Wickerhamomyces mucosus</name>
    <dbReference type="NCBI Taxonomy" id="1378264"/>
    <lineage>
        <taxon>Eukaryota</taxon>
        <taxon>Fungi</taxon>
        <taxon>Dikarya</taxon>
        <taxon>Ascomycota</taxon>
        <taxon>Saccharomycotina</taxon>
        <taxon>Saccharomycetes</taxon>
        <taxon>Phaffomycetales</taxon>
        <taxon>Wickerhamomycetaceae</taxon>
        <taxon>Wickerhamomyces</taxon>
    </lineage>
</organism>
<dbReference type="AlphaFoldDB" id="A0A9P8Q008"/>
<feature type="active site" description="Proton acceptor" evidence="7">
    <location>
        <position position="259"/>
    </location>
</feature>
<evidence type="ECO:0000256" key="7">
    <source>
        <dbReference type="PIRSR" id="PIRSR005461-1"/>
    </source>
</evidence>
<dbReference type="SUPFAM" id="SSF53335">
    <property type="entry name" value="S-adenosyl-L-methionine-dependent methyltransferases"/>
    <property type="match status" value="1"/>
</dbReference>
<keyword evidence="5 7" id="KW-0949">S-adenosyl-L-methionine</keyword>
<sequence length="320" mass="36405">MITGVRSPSAFPELLTVFYRFYSKKSSSSTQWLNRASKDPYTKAARFQDYKSRAAFKLKELNKNHNLFKPGYTVVDLGFAPGAWSQVAVELTKPHGRVLGVDIIPANPPKGASSIQANILSKKTHTIIRNFFIETDYNKQNDDDDLGKPKSYIATELQEPVELELEENDQKSNNNTHKNLPVELSEKQQFPVDIVISDMYAPVLPPERYWNNTTNSAFHRMANTSGLVIRDNVASINLCDAALILAIDLLKPNGAFVCKFFTGEEDKGLEKRLRKVFKKVIRDKPNACRDESKECYFVCFQKKKTVDKIDVFTNFHEVKL</sequence>
<dbReference type="GO" id="GO:0008650">
    <property type="term" value="F:rRNA (uridine-2'-O-)-methyltransferase activity"/>
    <property type="evidence" value="ECO:0007669"/>
    <property type="project" value="TreeGrafter"/>
</dbReference>
<evidence type="ECO:0000313" key="9">
    <source>
        <dbReference type="EMBL" id="KAH3680339.1"/>
    </source>
</evidence>
<dbReference type="GO" id="GO:0005739">
    <property type="term" value="C:mitochondrion"/>
    <property type="evidence" value="ECO:0007669"/>
    <property type="project" value="TreeGrafter"/>
</dbReference>
<reference evidence="9" key="1">
    <citation type="journal article" date="2021" name="Open Biol.">
        <title>Shared evolutionary footprints suggest mitochondrial oxidative damage underlies multiple complex I losses in fungi.</title>
        <authorList>
            <person name="Schikora-Tamarit M.A."/>
            <person name="Marcet-Houben M."/>
            <person name="Nosek J."/>
            <person name="Gabaldon T."/>
        </authorList>
    </citation>
    <scope>NUCLEOTIDE SEQUENCE</scope>
    <source>
        <strain evidence="9">CBS6341</strain>
    </source>
</reference>
<evidence type="ECO:0000313" key="10">
    <source>
        <dbReference type="Proteomes" id="UP000769528"/>
    </source>
</evidence>
<dbReference type="Pfam" id="PF01728">
    <property type="entry name" value="FtsJ"/>
    <property type="match status" value="1"/>
</dbReference>
<dbReference type="EMBL" id="JAEUBF010000131">
    <property type="protein sequence ID" value="KAH3680339.1"/>
    <property type="molecule type" value="Genomic_DNA"/>
</dbReference>
<dbReference type="OrthoDB" id="20105at2759"/>
<gene>
    <name evidence="9" type="ORF">WICMUC_000406</name>
</gene>
<protein>
    <recommendedName>
        <fullName evidence="6">rRNA methyltransferase 2, mitochondrial</fullName>
    </recommendedName>
</protein>
<evidence type="ECO:0000256" key="2">
    <source>
        <dbReference type="ARBA" id="ARBA00022552"/>
    </source>
</evidence>
<evidence type="ECO:0000256" key="5">
    <source>
        <dbReference type="ARBA" id="ARBA00022691"/>
    </source>
</evidence>